<dbReference type="GO" id="GO:1901136">
    <property type="term" value="P:carbohydrate derivative catabolic process"/>
    <property type="evidence" value="ECO:0007669"/>
    <property type="project" value="UniProtKB-ARBA"/>
</dbReference>
<dbReference type="OMA" id="HIIFFES"/>
<reference evidence="8 9" key="1">
    <citation type="journal article" date="2011" name="Genome Res.">
        <title>Phylogeny-wide analysis of social amoeba genomes highlights ancient origins for complex intercellular communication.</title>
        <authorList>
            <person name="Heidel A.J."/>
            <person name="Lawal H.M."/>
            <person name="Felder M."/>
            <person name="Schilde C."/>
            <person name="Helps N.R."/>
            <person name="Tunggal B."/>
            <person name="Rivero F."/>
            <person name="John U."/>
            <person name="Schleicher M."/>
            <person name="Eichinger L."/>
            <person name="Platzer M."/>
            <person name="Noegel A.A."/>
            <person name="Schaap P."/>
            <person name="Gloeckner G."/>
        </authorList>
    </citation>
    <scope>NUCLEOTIDE SEQUENCE [LARGE SCALE GENOMIC DNA]</scope>
    <source>
        <strain evidence="9">ATCC 26659 / Pp 5 / PN500</strain>
    </source>
</reference>
<dbReference type="InterPro" id="IPR017853">
    <property type="entry name" value="GH"/>
</dbReference>
<evidence type="ECO:0000256" key="1">
    <source>
        <dbReference type="ARBA" id="ARBA00005641"/>
    </source>
</evidence>
<keyword evidence="2 4" id="KW-0378">Hydrolase</keyword>
<dbReference type="InterPro" id="IPR013780">
    <property type="entry name" value="Glyco_hydro_b"/>
</dbReference>
<keyword evidence="9" id="KW-1185">Reference proteome</keyword>
<dbReference type="InterPro" id="IPR041036">
    <property type="entry name" value="GH5_C"/>
</dbReference>
<evidence type="ECO:0000313" key="8">
    <source>
        <dbReference type="EMBL" id="EFA75181.1"/>
    </source>
</evidence>
<evidence type="ECO:0000256" key="4">
    <source>
        <dbReference type="RuleBase" id="RU361153"/>
    </source>
</evidence>
<comment type="similarity">
    <text evidence="1 4">Belongs to the glycosyl hydrolase 5 (cellulase A) family.</text>
</comment>
<feature type="domain" description="Glycoside hydrolase family 5" evidence="6">
    <location>
        <begin position="76"/>
        <end position="380"/>
    </location>
</feature>
<dbReference type="PANTHER" id="PTHR31308">
    <property type="match status" value="1"/>
</dbReference>
<dbReference type="PANTHER" id="PTHR31308:SF3">
    <property type="entry name" value="ENDOGLYCOCERAMIDASE"/>
    <property type="match status" value="1"/>
</dbReference>
<proteinExistence type="inferred from homology"/>
<dbReference type="Gene3D" id="3.20.20.80">
    <property type="entry name" value="Glycosidases"/>
    <property type="match status" value="1"/>
</dbReference>
<dbReference type="STRING" id="670386.D3BTZ5"/>
<evidence type="ECO:0000259" key="6">
    <source>
        <dbReference type="Pfam" id="PF00150"/>
    </source>
</evidence>
<evidence type="ECO:0008006" key="10">
    <source>
        <dbReference type="Google" id="ProtNLM"/>
    </source>
</evidence>
<dbReference type="Proteomes" id="UP000001396">
    <property type="component" value="Unassembled WGS sequence"/>
</dbReference>
<protein>
    <recommendedName>
        <fullName evidence="10">Endoglycoceramidase</fullName>
    </recommendedName>
</protein>
<feature type="domain" description="Glycoside hydrolase family 5 C-terminal" evidence="7">
    <location>
        <begin position="408"/>
        <end position="482"/>
    </location>
</feature>
<evidence type="ECO:0000256" key="5">
    <source>
        <dbReference type="SAM" id="SignalP"/>
    </source>
</evidence>
<dbReference type="InterPro" id="IPR052066">
    <property type="entry name" value="Glycosphingolipid_Hydrolases"/>
</dbReference>
<dbReference type="RefSeq" id="XP_020427315.1">
    <property type="nucleotide sequence ID" value="XM_020582012.1"/>
</dbReference>
<feature type="signal peptide" evidence="5">
    <location>
        <begin position="1"/>
        <end position="23"/>
    </location>
</feature>
<keyword evidence="3 4" id="KW-0326">Glycosidase</keyword>
<keyword evidence="5" id="KW-0732">Signal</keyword>
<evidence type="ECO:0000256" key="3">
    <source>
        <dbReference type="ARBA" id="ARBA00023295"/>
    </source>
</evidence>
<evidence type="ECO:0000313" key="9">
    <source>
        <dbReference type="Proteomes" id="UP000001396"/>
    </source>
</evidence>
<accession>D3BTZ5</accession>
<evidence type="ECO:0000259" key="7">
    <source>
        <dbReference type="Pfam" id="PF18564"/>
    </source>
</evidence>
<comment type="caution">
    <text evidence="8">The sequence shown here is derived from an EMBL/GenBank/DDBJ whole genome shotgun (WGS) entry which is preliminary data.</text>
</comment>
<name>D3BTZ5_HETP5</name>
<dbReference type="EMBL" id="ADBJ01000056">
    <property type="protein sequence ID" value="EFA75181.1"/>
    <property type="molecule type" value="Genomic_DNA"/>
</dbReference>
<dbReference type="GO" id="GO:0004553">
    <property type="term" value="F:hydrolase activity, hydrolyzing O-glycosyl compounds"/>
    <property type="evidence" value="ECO:0007669"/>
    <property type="project" value="InterPro"/>
</dbReference>
<dbReference type="Gene3D" id="2.60.40.1180">
    <property type="entry name" value="Golgi alpha-mannosidase II"/>
    <property type="match status" value="1"/>
</dbReference>
<dbReference type="Pfam" id="PF00150">
    <property type="entry name" value="Cellulase"/>
    <property type="match status" value="1"/>
</dbReference>
<dbReference type="InParanoid" id="D3BTZ5"/>
<dbReference type="GeneID" id="31366723"/>
<sequence>MRSIGLSKLAFLMSALLINSCFSINPNIVVQPETKRFIDSDGRERNFHGVNVVYKIPPFAPTLDFDVYQSFGPKDMQYLQDWGLNIVRFGVMWAGVAPEARGQYNETYLSYMRNMVDMMEPYGIYALIDSHQDLYSLVYCGDGAPNWAAKPKAKEAFPIPVQLQPFVYDNTTGWPSDNECGKHSWGSYYGTISVSSAFQSLYDNYDGIQDGFIEQWQQIASTFKTSTNTIGYELINEPWAGDIFVDPFLLYPGVADKKNLQPMYDRLNTGIRSIDSEHIIFFESVTWDELPKGVGFDHVPGGDEYRNLSALSYHYYVPPDFSIDEIMDVRMKDLDKLGCAGMLTEFGGNVGDSESVLESTLLTMEAVERDNQGWIFWIYKDFAPDSYGHLFFNESGEPDWTRVKLFSRTYAQAVAGTTINSQFDSTTAKFSLSYTINPACKLPTEIYLNEALYYPNGYSVEFIPQLYANYTSTTNRIFVNHIIDTSQELTVLITAN</sequence>
<gene>
    <name evidence="8" type="ORF">PPL_11255</name>
</gene>
<dbReference type="GO" id="GO:0016042">
    <property type="term" value="P:lipid catabolic process"/>
    <property type="evidence" value="ECO:0007669"/>
    <property type="project" value="UniProtKB-ARBA"/>
</dbReference>
<evidence type="ECO:0000256" key="2">
    <source>
        <dbReference type="ARBA" id="ARBA00022801"/>
    </source>
</evidence>
<dbReference type="SUPFAM" id="SSF51445">
    <property type="entry name" value="(Trans)glycosidases"/>
    <property type="match status" value="1"/>
</dbReference>
<dbReference type="AlphaFoldDB" id="D3BTZ5"/>
<dbReference type="GO" id="GO:0000272">
    <property type="term" value="P:polysaccharide catabolic process"/>
    <property type="evidence" value="ECO:0007669"/>
    <property type="project" value="InterPro"/>
</dbReference>
<dbReference type="Pfam" id="PF18564">
    <property type="entry name" value="Glyco_hydro_5_C"/>
    <property type="match status" value="1"/>
</dbReference>
<organism evidence="8 9">
    <name type="scientific">Heterostelium pallidum (strain ATCC 26659 / Pp 5 / PN500)</name>
    <name type="common">Cellular slime mold</name>
    <name type="synonym">Polysphondylium pallidum</name>
    <dbReference type="NCBI Taxonomy" id="670386"/>
    <lineage>
        <taxon>Eukaryota</taxon>
        <taxon>Amoebozoa</taxon>
        <taxon>Evosea</taxon>
        <taxon>Eumycetozoa</taxon>
        <taxon>Dictyostelia</taxon>
        <taxon>Acytosteliales</taxon>
        <taxon>Acytosteliaceae</taxon>
        <taxon>Heterostelium</taxon>
    </lineage>
</organism>
<dbReference type="InterPro" id="IPR001547">
    <property type="entry name" value="Glyco_hydro_5"/>
</dbReference>
<feature type="chain" id="PRO_5003041492" description="Endoglycoceramidase" evidence="5">
    <location>
        <begin position="24"/>
        <end position="496"/>
    </location>
</feature>